<dbReference type="AlphaFoldDB" id="A0AAV9VQC6"/>
<evidence type="ECO:0000313" key="2">
    <source>
        <dbReference type="EMBL" id="KAK6495088.1"/>
    </source>
</evidence>
<comment type="caution">
    <text evidence="2">The sequence shown here is derived from an EMBL/GenBank/DDBJ whole genome shotgun (WGS) entry which is preliminary data.</text>
</comment>
<feature type="domain" description="Azaphilone pigments biosynthesis cluster protein L N-terminal" evidence="1">
    <location>
        <begin position="1"/>
        <end position="58"/>
    </location>
</feature>
<protein>
    <recommendedName>
        <fullName evidence="1">Azaphilone pigments biosynthesis cluster protein L N-terminal domain-containing protein</fullName>
    </recommendedName>
</protein>
<reference evidence="2 3" key="1">
    <citation type="submission" date="2023-08" db="EMBL/GenBank/DDBJ databases">
        <authorList>
            <person name="Palmer J.M."/>
        </authorList>
    </citation>
    <scope>NUCLEOTIDE SEQUENCE [LARGE SCALE GENOMIC DNA]</scope>
    <source>
        <strain evidence="2 3">TWF481</strain>
    </source>
</reference>
<dbReference type="Proteomes" id="UP001370758">
    <property type="component" value="Unassembled WGS sequence"/>
</dbReference>
<keyword evidence="3" id="KW-1185">Reference proteome</keyword>
<accession>A0AAV9VQC6</accession>
<name>A0AAV9VQC6_9PEZI</name>
<dbReference type="InterPro" id="IPR031348">
    <property type="entry name" value="PigL_N"/>
</dbReference>
<dbReference type="Pfam" id="PF17111">
    <property type="entry name" value="PigL_N"/>
    <property type="match status" value="1"/>
</dbReference>
<evidence type="ECO:0000313" key="3">
    <source>
        <dbReference type="Proteomes" id="UP001370758"/>
    </source>
</evidence>
<evidence type="ECO:0000259" key="1">
    <source>
        <dbReference type="Pfam" id="PF17111"/>
    </source>
</evidence>
<dbReference type="EMBL" id="JAVHJL010000013">
    <property type="protein sequence ID" value="KAK6495088.1"/>
    <property type="molecule type" value="Genomic_DNA"/>
</dbReference>
<proteinExistence type="predicted"/>
<sequence>MDPLSITASVIAVVTAACQVSNGLIKLTTVLKEAPDIVMALQNEVNDIQIVVHTARDVLQQRFGQQNGTAVNISSQVDYLRGSLERSKILDAKDELRGIRLEVVNGLQLACLGSALHMECQISALENIIRQGFLAQARGLNNGLLDLNRKIDDLSEIQIAH</sequence>
<organism evidence="2 3">
    <name type="scientific">Arthrobotrys musiformis</name>
    <dbReference type="NCBI Taxonomy" id="47236"/>
    <lineage>
        <taxon>Eukaryota</taxon>
        <taxon>Fungi</taxon>
        <taxon>Dikarya</taxon>
        <taxon>Ascomycota</taxon>
        <taxon>Pezizomycotina</taxon>
        <taxon>Orbiliomycetes</taxon>
        <taxon>Orbiliales</taxon>
        <taxon>Orbiliaceae</taxon>
        <taxon>Arthrobotrys</taxon>
    </lineage>
</organism>
<gene>
    <name evidence="2" type="ORF">TWF481_003116</name>
</gene>